<dbReference type="Proteomes" id="UP000015102">
    <property type="component" value="Unassembled WGS sequence"/>
</dbReference>
<keyword evidence="2" id="KW-1185">Reference proteome</keyword>
<name>T1H2J0_MEGSC</name>
<dbReference type="EnsemblMetazoa" id="MESCA010438-RA">
    <property type="protein sequence ID" value="MESCA010438-PA"/>
    <property type="gene ID" value="MESCA010438"/>
</dbReference>
<reference evidence="1" key="2">
    <citation type="submission" date="2015-06" db="UniProtKB">
        <authorList>
            <consortium name="EnsemblMetazoa"/>
        </authorList>
    </citation>
    <scope>IDENTIFICATION</scope>
</reference>
<accession>T1H2J0</accession>
<reference evidence="2" key="1">
    <citation type="submission" date="2013-02" db="EMBL/GenBank/DDBJ databases">
        <authorList>
            <person name="Hughes D."/>
        </authorList>
    </citation>
    <scope>NUCLEOTIDE SEQUENCE</scope>
    <source>
        <strain>Durham</strain>
        <strain evidence="2">NC isolate 2 -- Noor lab</strain>
    </source>
</reference>
<organism evidence="1 2">
    <name type="scientific">Megaselia scalaris</name>
    <name type="common">Humpbacked fly</name>
    <name type="synonym">Phora scalaris</name>
    <dbReference type="NCBI Taxonomy" id="36166"/>
    <lineage>
        <taxon>Eukaryota</taxon>
        <taxon>Metazoa</taxon>
        <taxon>Ecdysozoa</taxon>
        <taxon>Arthropoda</taxon>
        <taxon>Hexapoda</taxon>
        <taxon>Insecta</taxon>
        <taxon>Pterygota</taxon>
        <taxon>Neoptera</taxon>
        <taxon>Endopterygota</taxon>
        <taxon>Diptera</taxon>
        <taxon>Brachycera</taxon>
        <taxon>Muscomorpha</taxon>
        <taxon>Platypezoidea</taxon>
        <taxon>Phoridae</taxon>
        <taxon>Megaseliini</taxon>
        <taxon>Megaselia</taxon>
    </lineage>
</organism>
<sequence>MHFNRKILEQSRNTLLKSPLHNLTLRKFSSAYEGDGKTTVTVLNQDIDSGLMVDTYSQYGFRLNNDL</sequence>
<dbReference type="EMBL" id="CAQQ02041252">
    <property type="status" value="NOT_ANNOTATED_CDS"/>
    <property type="molecule type" value="Genomic_DNA"/>
</dbReference>
<dbReference type="HOGENOM" id="CLU_2819939_0_0_1"/>
<evidence type="ECO:0000313" key="1">
    <source>
        <dbReference type="EnsemblMetazoa" id="MESCA010438-PA"/>
    </source>
</evidence>
<dbReference type="AlphaFoldDB" id="T1H2J0"/>
<protein>
    <submittedName>
        <fullName evidence="1">Uncharacterized protein</fullName>
    </submittedName>
</protein>
<evidence type="ECO:0000313" key="2">
    <source>
        <dbReference type="Proteomes" id="UP000015102"/>
    </source>
</evidence>
<dbReference type="STRING" id="36166.T1H2J0"/>
<proteinExistence type="predicted"/>